<dbReference type="EMBL" id="CP052909">
    <property type="protein sequence ID" value="QNJ97019.1"/>
    <property type="molecule type" value="Genomic_DNA"/>
</dbReference>
<dbReference type="RefSeq" id="WP_186990399.1">
    <property type="nucleotide sequence ID" value="NZ_CP052909.1"/>
</dbReference>
<evidence type="ECO:0000256" key="1">
    <source>
        <dbReference type="SAM" id="SignalP"/>
    </source>
</evidence>
<dbReference type="Proteomes" id="UP000515514">
    <property type="component" value="Chromosome"/>
</dbReference>
<feature type="chain" id="PRO_5029007443" evidence="1">
    <location>
        <begin position="21"/>
        <end position="239"/>
    </location>
</feature>
<reference evidence="2 3" key="1">
    <citation type="submission" date="2020-04" db="EMBL/GenBank/DDBJ databases">
        <title>Genome sequence of Altibacter aquimarinus strain ALE3EI.</title>
        <authorList>
            <person name="Oh H.-M."/>
            <person name="Jang D."/>
        </authorList>
    </citation>
    <scope>NUCLEOTIDE SEQUENCE [LARGE SCALE GENOMIC DNA]</scope>
    <source>
        <strain evidence="2 3">ALE3EI</strain>
    </source>
</reference>
<dbReference type="KEGG" id="alti:ALE3EI_0436"/>
<evidence type="ECO:0000313" key="2">
    <source>
        <dbReference type="EMBL" id="QNJ97019.1"/>
    </source>
</evidence>
<accession>A0A7G8PRQ3</accession>
<protein>
    <submittedName>
        <fullName evidence="2">Uncharacterized protein</fullName>
    </submittedName>
</protein>
<name>A0A7G8PRQ3_9FLAO</name>
<feature type="signal peptide" evidence="1">
    <location>
        <begin position="1"/>
        <end position="20"/>
    </location>
</feature>
<evidence type="ECO:0000313" key="3">
    <source>
        <dbReference type="Proteomes" id="UP000515514"/>
    </source>
</evidence>
<keyword evidence="1" id="KW-0732">Signal</keyword>
<organism evidence="2 3">
    <name type="scientific">Constantimarinum furrinae</name>
    <dbReference type="NCBI Taxonomy" id="2562285"/>
    <lineage>
        <taxon>Bacteria</taxon>
        <taxon>Pseudomonadati</taxon>
        <taxon>Bacteroidota</taxon>
        <taxon>Flavobacteriia</taxon>
        <taxon>Flavobacteriales</taxon>
        <taxon>Flavobacteriaceae</taxon>
        <taxon>Altibacter/Constantimarinum group</taxon>
        <taxon>Constantimarinum</taxon>
    </lineage>
</organism>
<keyword evidence="3" id="KW-1185">Reference proteome</keyword>
<proteinExistence type="predicted"/>
<sequence length="239" mass="26914">MKKIILLGTICLLLFQNSIAQDKGSGLVAAAVGLAAIGGAIVAVEQMKEQAELKATEYVLNTHPDMNSFSLKTLDFDGKKSKDMANATLITYKIQEFSLAEKPELDGKKFVLFGFTSYGWVNEYGVDFSKVRWMMIDDREWLNMMVAYVKTASSERNDSNIEGTLKSGKIVNRGVKGGSGIAIPFYKMDGDMYTVRDYNDMMRLVYNERSLGIYLKETSNLIQIGRDDIIKIHEFFFEE</sequence>
<gene>
    <name evidence="2" type="ORF">ALE3EI_0436</name>
</gene>
<dbReference type="AlphaFoldDB" id="A0A7G8PRQ3"/>